<evidence type="ECO:0000313" key="3">
    <source>
        <dbReference type="EMBL" id="EDQ91591.1"/>
    </source>
</evidence>
<dbReference type="eggNOG" id="ENOG502QT7H">
    <property type="taxonomic scope" value="Eukaryota"/>
</dbReference>
<accession>A9UU19</accession>
<proteinExistence type="predicted"/>
<dbReference type="KEGG" id="mbr:MONBRDRAFT_1488"/>
<name>A9UU19_MONBE</name>
<dbReference type="GO" id="GO:0016810">
    <property type="term" value="F:hydrolase activity, acting on carbon-nitrogen (but not peptide) bonds"/>
    <property type="evidence" value="ECO:0000318"/>
    <property type="project" value="GO_Central"/>
</dbReference>
<feature type="non-terminal residue" evidence="3">
    <location>
        <position position="1"/>
    </location>
</feature>
<dbReference type="PANTHER" id="PTHR28583">
    <property type="entry name" value="ACID AMIDASE"/>
    <property type="match status" value="1"/>
</dbReference>
<feature type="non-terminal residue" evidence="3">
    <location>
        <position position="250"/>
    </location>
</feature>
<evidence type="ECO:0000313" key="4">
    <source>
        <dbReference type="Proteomes" id="UP000001357"/>
    </source>
</evidence>
<dbReference type="PANTHER" id="PTHR28583:SF4">
    <property type="entry name" value="N-ACYLETHANOLAMINE-HYDROLYZING ACID AMIDASE"/>
    <property type="match status" value="1"/>
</dbReference>
<dbReference type="MEROPS" id="C89.002"/>
<keyword evidence="4" id="KW-1185">Reference proteome</keyword>
<sequence length="250" mass="27796">LGQPWADEIRGVANATGFDLGEMVLCNLFYELNSGCTSTVAMHDDGTILHGRNLDYSIPGLQNITIQANFTRNGALVYRTTTYAGYVGALTGMKPGVLSVSLDQRHTNATLWDNIREALFRHGNSVGFTLRSVLETNSSFEDAVSFLSTVDLISVEYIIVGGVSAEQGAVITREREDAIDVWRIQYPRRWFLVETNYDHWKPVPSSDDRRDPANAFLNQYSPSNVSTAAFEQMLNTYPMLNGMTTYTAVM</sequence>
<dbReference type="InterPro" id="IPR029132">
    <property type="entry name" value="CBAH/NAAA_C"/>
</dbReference>
<dbReference type="GeneID" id="5888937"/>
<dbReference type="Gene3D" id="3.60.60.10">
    <property type="entry name" value="Penicillin V Acylase, Chain A"/>
    <property type="match status" value="1"/>
</dbReference>
<organism evidence="3 4">
    <name type="scientific">Monosiga brevicollis</name>
    <name type="common">Choanoflagellate</name>
    <dbReference type="NCBI Taxonomy" id="81824"/>
    <lineage>
        <taxon>Eukaryota</taxon>
        <taxon>Choanoflagellata</taxon>
        <taxon>Craspedida</taxon>
        <taxon>Salpingoecidae</taxon>
        <taxon>Monosiga</taxon>
    </lineage>
</organism>
<dbReference type="OMA" id="GQDHINM"/>
<dbReference type="AlphaFoldDB" id="A9UU19"/>
<dbReference type="Pfam" id="PF02275">
    <property type="entry name" value="CBAH"/>
    <property type="match status" value="1"/>
</dbReference>
<dbReference type="EMBL" id="CH991545">
    <property type="protein sequence ID" value="EDQ91591.1"/>
    <property type="molecule type" value="Genomic_DNA"/>
</dbReference>
<protein>
    <recommendedName>
        <fullName evidence="2">Choloylglycine hydrolase/NAAA C-terminal domain-containing protein</fullName>
    </recommendedName>
</protein>
<dbReference type="RefSeq" id="XP_001744013.1">
    <property type="nucleotide sequence ID" value="XM_001743961.1"/>
</dbReference>
<dbReference type="FunCoup" id="A9UU19">
    <property type="interactions" value="56"/>
</dbReference>
<dbReference type="FunFam" id="3.60.60.10:FF:000022">
    <property type="entry name" value="Predicted protein"/>
    <property type="match status" value="1"/>
</dbReference>
<keyword evidence="1" id="KW-0378">Hydrolase</keyword>
<evidence type="ECO:0000259" key="2">
    <source>
        <dbReference type="Pfam" id="PF02275"/>
    </source>
</evidence>
<dbReference type="Proteomes" id="UP000001357">
    <property type="component" value="Unassembled WGS sequence"/>
</dbReference>
<dbReference type="InParanoid" id="A9UU19"/>
<feature type="domain" description="Choloylglycine hydrolase/NAAA C-terminal" evidence="2">
    <location>
        <begin position="36"/>
        <end position="205"/>
    </location>
</feature>
<gene>
    <name evidence="3" type="ORF">MONBRDRAFT_1488</name>
</gene>
<reference evidence="3 4" key="1">
    <citation type="journal article" date="2008" name="Nature">
        <title>The genome of the choanoflagellate Monosiga brevicollis and the origin of metazoans.</title>
        <authorList>
            <consortium name="JGI Sequencing"/>
            <person name="King N."/>
            <person name="Westbrook M.J."/>
            <person name="Young S.L."/>
            <person name="Kuo A."/>
            <person name="Abedin M."/>
            <person name="Chapman J."/>
            <person name="Fairclough S."/>
            <person name="Hellsten U."/>
            <person name="Isogai Y."/>
            <person name="Letunic I."/>
            <person name="Marr M."/>
            <person name="Pincus D."/>
            <person name="Putnam N."/>
            <person name="Rokas A."/>
            <person name="Wright K.J."/>
            <person name="Zuzow R."/>
            <person name="Dirks W."/>
            <person name="Good M."/>
            <person name="Goodstein D."/>
            <person name="Lemons D."/>
            <person name="Li W."/>
            <person name="Lyons J.B."/>
            <person name="Morris A."/>
            <person name="Nichols S."/>
            <person name="Richter D.J."/>
            <person name="Salamov A."/>
            <person name="Bork P."/>
            <person name="Lim W.A."/>
            <person name="Manning G."/>
            <person name="Miller W.T."/>
            <person name="McGinnis W."/>
            <person name="Shapiro H."/>
            <person name="Tjian R."/>
            <person name="Grigoriev I.V."/>
            <person name="Rokhsar D."/>
        </authorList>
    </citation>
    <scope>NUCLEOTIDE SEQUENCE [LARGE SCALE GENOMIC DNA]</scope>
    <source>
        <strain evidence="4">MX1 / ATCC 50154</strain>
    </source>
</reference>
<evidence type="ECO:0000256" key="1">
    <source>
        <dbReference type="ARBA" id="ARBA00022801"/>
    </source>
</evidence>